<dbReference type="EMBL" id="BK002374">
    <property type="protein sequence ID" value="DAA03880.1"/>
    <property type="molecule type" value="Genomic_DNA"/>
</dbReference>
<protein>
    <submittedName>
        <fullName evidence="1">HDC12296</fullName>
    </submittedName>
</protein>
<accession>Q6IKJ2</accession>
<organism evidence="1">
    <name type="scientific">Drosophila melanogaster</name>
    <name type="common">Fruit fly</name>
    <dbReference type="NCBI Taxonomy" id="7227"/>
    <lineage>
        <taxon>Eukaryota</taxon>
        <taxon>Metazoa</taxon>
        <taxon>Ecdysozoa</taxon>
        <taxon>Arthropoda</taxon>
        <taxon>Hexapoda</taxon>
        <taxon>Insecta</taxon>
        <taxon>Pterygota</taxon>
        <taxon>Neoptera</taxon>
        <taxon>Endopterygota</taxon>
        <taxon>Diptera</taxon>
        <taxon>Brachycera</taxon>
        <taxon>Muscomorpha</taxon>
        <taxon>Ephydroidea</taxon>
        <taxon>Drosophilidae</taxon>
        <taxon>Drosophila</taxon>
        <taxon>Sophophora</taxon>
    </lineage>
</organism>
<sequence length="170" mass="18630">MPCLAYHLSRVRVPYDIELTLSLIACTSQLLGRMEWSHDRHNERHYPCHSHSSTAHFSTHFNPISQCPSRALVLVEKLLKVRDAAEEVYFTEKLVDRGAGGPAGDGVDPEGWAGEACGLHIVYARPQMEAPAAAPADAPLRTAFAIGMAQAKTAGRKVLPTLMTPARQFQ</sequence>
<proteinExistence type="predicted"/>
<gene>
    <name evidence="1" type="ORF">HDC12296</name>
</gene>
<reference evidence="1" key="1">
    <citation type="journal article" date="2003" name="Genome Biol.">
        <title>An integrated gene annotation and transcriptional profiling approach towards the full gene content of the Drosophila genome.</title>
        <authorList>
            <person name="Hild M."/>
            <person name="Beckmann B."/>
            <person name="Haas S.A."/>
            <person name="Koch B."/>
            <person name="Solovyev V."/>
            <person name="Busold C."/>
            <person name="Fellenberg K."/>
            <person name="Boutros M."/>
            <person name="Vingron M."/>
            <person name="Sauer F."/>
            <person name="Hoheisel J.D."/>
            <person name="Paro R."/>
        </authorList>
    </citation>
    <scope>NUCLEOTIDE SEQUENCE</scope>
</reference>
<dbReference type="AlphaFoldDB" id="Q6IKJ2"/>
<name>Q6IKJ2_DROME</name>
<evidence type="ECO:0000313" key="1">
    <source>
        <dbReference type="EMBL" id="DAA03880.1"/>
    </source>
</evidence>